<dbReference type="InterPro" id="IPR049704">
    <property type="entry name" value="Aminotrans_3_PPA_site"/>
</dbReference>
<comment type="cofactor">
    <cofactor evidence="5">
        <name>pyridoxal 5'-phosphate</name>
        <dbReference type="ChEBI" id="CHEBI:597326"/>
    </cofactor>
    <text evidence="5">Binds 1 pyridoxal phosphate per subunit.</text>
</comment>
<dbReference type="NCBIfam" id="TIGR00707">
    <property type="entry name" value="argD"/>
    <property type="match status" value="1"/>
</dbReference>
<comment type="caution">
    <text evidence="6">The sequence shown here is derived from an EMBL/GenBank/DDBJ whole genome shotgun (WGS) entry which is preliminary data.</text>
</comment>
<dbReference type="PIRSF" id="PIRSF000521">
    <property type="entry name" value="Transaminase_4ab_Lys_Orn"/>
    <property type="match status" value="1"/>
</dbReference>
<keyword evidence="4 5" id="KW-0663">Pyridoxal phosphate</keyword>
<reference evidence="6 7" key="1">
    <citation type="journal article" date="2019" name="Int. J. Syst. Evol. Microbiol.">
        <title>The Global Catalogue of Microorganisms (GCM) 10K type strain sequencing project: providing services to taxonomists for standard genome sequencing and annotation.</title>
        <authorList>
            <consortium name="The Broad Institute Genomics Platform"/>
            <consortium name="The Broad Institute Genome Sequencing Center for Infectious Disease"/>
            <person name="Wu L."/>
            <person name="Ma J."/>
        </authorList>
    </citation>
    <scope>NUCLEOTIDE SEQUENCE [LARGE SCALE GENOMIC DNA]</scope>
    <source>
        <strain evidence="6 7">JCM 4524</strain>
    </source>
</reference>
<dbReference type="RefSeq" id="WP_344393582.1">
    <property type="nucleotide sequence ID" value="NZ_BAAASJ010000072.1"/>
</dbReference>
<organism evidence="6 7">
    <name type="scientific">Streptomyces vastus</name>
    <dbReference type="NCBI Taxonomy" id="285451"/>
    <lineage>
        <taxon>Bacteria</taxon>
        <taxon>Bacillati</taxon>
        <taxon>Actinomycetota</taxon>
        <taxon>Actinomycetes</taxon>
        <taxon>Kitasatosporales</taxon>
        <taxon>Streptomycetaceae</taxon>
        <taxon>Streptomyces</taxon>
    </lineage>
</organism>
<feature type="binding site" evidence="5">
    <location>
        <position position="277"/>
    </location>
    <ligand>
        <name>pyridoxal 5'-phosphate</name>
        <dbReference type="ChEBI" id="CHEBI:597326"/>
    </ligand>
</feature>
<dbReference type="CDD" id="cd00610">
    <property type="entry name" value="OAT_like"/>
    <property type="match status" value="1"/>
</dbReference>
<dbReference type="PANTHER" id="PTHR11986:SF79">
    <property type="entry name" value="ACETYLORNITHINE AMINOTRANSFERASE, MITOCHONDRIAL"/>
    <property type="match status" value="1"/>
</dbReference>
<feature type="binding site" evidence="5">
    <location>
        <begin position="218"/>
        <end position="221"/>
    </location>
    <ligand>
        <name>pyridoxal 5'-phosphate</name>
        <dbReference type="ChEBI" id="CHEBI:597326"/>
    </ligand>
</feature>
<name>A0ABN3RAV8_9ACTN</name>
<comment type="catalytic activity">
    <reaction evidence="5">
        <text>N(2)-acetyl-L-ornithine + 2-oxoglutarate = N-acetyl-L-glutamate 5-semialdehyde + L-glutamate</text>
        <dbReference type="Rhea" id="RHEA:18049"/>
        <dbReference type="ChEBI" id="CHEBI:16810"/>
        <dbReference type="ChEBI" id="CHEBI:29123"/>
        <dbReference type="ChEBI" id="CHEBI:29985"/>
        <dbReference type="ChEBI" id="CHEBI:57805"/>
        <dbReference type="EC" id="2.6.1.11"/>
    </reaction>
</comment>
<sequence length="406" mass="42067">MRGNEELTTRWQGALMDNYGTPRLPLVRGEGTRLWDADGKEYLDFVGGIAVNALGHAHPAIVEAVSKQIASLGHVSNLFVAEPPVALAERLLQLFGRDGRVYFCNSGAEANEGAFKIGRLTGRSHMVATQGGFHGRTMGALALTGQPGKQEPFMPLPGDVTHVPYGDAKALAAAVTEDTALVIVEPIQGENGVVVPPPGYLKAVRAITAATGTLLVLDEVQTGVGRTGHWFEYQAHEGVLPDIVTLAKGLGGGLPLGATVAFGRAAQLLKPGHHGTTFGGNPVACAAGLAVLDTIGAEGLLENVKRTSEKLRGGMEALGHPMIDYVRGSGLLLGIVLTEPLAPQVQQTAQDAGLLVNAPAPDVVRLMPPLNIGDDEVDVFLRALPGVLDAAADAAASANGDGRAGE</sequence>
<feature type="modified residue" description="N6-(pyridoxal phosphate)lysine" evidence="5">
    <location>
        <position position="248"/>
    </location>
</feature>
<dbReference type="HAMAP" id="MF_01107">
    <property type="entry name" value="ArgD_aminotrans_3"/>
    <property type="match status" value="1"/>
</dbReference>
<comment type="pathway">
    <text evidence="5">Amino-acid biosynthesis; L-arginine biosynthesis; N(2)-acetyl-L-ornithine from L-glutamate: step 4/4.</text>
</comment>
<gene>
    <name evidence="5" type="primary">argD</name>
    <name evidence="6" type="ORF">GCM10010307_54240</name>
</gene>
<evidence type="ECO:0000256" key="5">
    <source>
        <dbReference type="HAMAP-Rule" id="MF_01107"/>
    </source>
</evidence>
<dbReference type="InterPro" id="IPR015422">
    <property type="entry name" value="PyrdxlP-dep_Trfase_small"/>
</dbReference>
<dbReference type="InterPro" id="IPR015424">
    <property type="entry name" value="PyrdxlP-dep_Trfase"/>
</dbReference>
<dbReference type="PROSITE" id="PS00600">
    <property type="entry name" value="AA_TRANSFER_CLASS_3"/>
    <property type="match status" value="1"/>
</dbReference>
<dbReference type="SUPFAM" id="SSF53383">
    <property type="entry name" value="PLP-dependent transferases"/>
    <property type="match status" value="1"/>
</dbReference>
<dbReference type="InterPro" id="IPR050103">
    <property type="entry name" value="Class-III_PLP-dep_AT"/>
</dbReference>
<evidence type="ECO:0000313" key="6">
    <source>
        <dbReference type="EMBL" id="GAA2647632.1"/>
    </source>
</evidence>
<dbReference type="InterPro" id="IPR005814">
    <property type="entry name" value="Aminotrans_3"/>
</dbReference>
<dbReference type="Pfam" id="PF00202">
    <property type="entry name" value="Aminotran_3"/>
    <property type="match status" value="1"/>
</dbReference>
<proteinExistence type="inferred from homology"/>
<dbReference type="NCBIfam" id="NF002325">
    <property type="entry name" value="PRK01278.1"/>
    <property type="match status" value="1"/>
</dbReference>
<keyword evidence="5" id="KW-0963">Cytoplasm</keyword>
<comment type="miscellaneous">
    <text evidence="5">May also have succinyldiaminopimelate aminotransferase activity, thus carrying out the corresponding step in lysine biosynthesis.</text>
</comment>
<dbReference type="EC" id="2.6.1.11" evidence="5"/>
<evidence type="ECO:0000256" key="1">
    <source>
        <dbReference type="ARBA" id="ARBA00022576"/>
    </source>
</evidence>
<feature type="binding site" evidence="5">
    <location>
        <begin position="107"/>
        <end position="108"/>
    </location>
    <ligand>
        <name>pyridoxal 5'-phosphate</name>
        <dbReference type="ChEBI" id="CHEBI:597326"/>
    </ligand>
</feature>
<evidence type="ECO:0000256" key="4">
    <source>
        <dbReference type="ARBA" id="ARBA00022898"/>
    </source>
</evidence>
<keyword evidence="7" id="KW-1185">Reference proteome</keyword>
<keyword evidence="2 5" id="KW-0028">Amino-acid biosynthesis</keyword>
<dbReference type="PANTHER" id="PTHR11986">
    <property type="entry name" value="AMINOTRANSFERASE CLASS III"/>
    <property type="match status" value="1"/>
</dbReference>
<keyword evidence="3 5" id="KW-0808">Transferase</keyword>
<keyword evidence="5" id="KW-0055">Arginine biosynthesis</keyword>
<dbReference type="Gene3D" id="3.90.1150.10">
    <property type="entry name" value="Aspartate Aminotransferase, domain 1"/>
    <property type="match status" value="1"/>
</dbReference>
<comment type="similarity">
    <text evidence="5">Belongs to the class-III pyridoxal-phosphate-dependent aminotransferase family. ArgD subfamily.</text>
</comment>
<dbReference type="EMBL" id="BAAASJ010000072">
    <property type="protein sequence ID" value="GAA2647632.1"/>
    <property type="molecule type" value="Genomic_DNA"/>
</dbReference>
<accession>A0ABN3RAV8</accession>
<evidence type="ECO:0000313" key="7">
    <source>
        <dbReference type="Proteomes" id="UP001500151"/>
    </source>
</evidence>
<dbReference type="InterPro" id="IPR004636">
    <property type="entry name" value="AcOrn/SuccOrn_fam"/>
</dbReference>
<protein>
    <recommendedName>
        <fullName evidence="5">Acetylornithine aminotransferase</fullName>
        <shortName evidence="5">ACOAT</shortName>
        <ecNumber evidence="5">2.6.1.11</ecNumber>
    </recommendedName>
</protein>
<comment type="subunit">
    <text evidence="5">Homodimer.</text>
</comment>
<dbReference type="Proteomes" id="UP001500151">
    <property type="component" value="Unassembled WGS sequence"/>
</dbReference>
<dbReference type="NCBIfam" id="NF002874">
    <property type="entry name" value="PRK03244.1"/>
    <property type="match status" value="1"/>
</dbReference>
<feature type="binding site" evidence="5">
    <location>
        <position position="133"/>
    </location>
    <ligand>
        <name>pyridoxal 5'-phosphate</name>
        <dbReference type="ChEBI" id="CHEBI:597326"/>
    </ligand>
</feature>
<evidence type="ECO:0000256" key="3">
    <source>
        <dbReference type="ARBA" id="ARBA00022679"/>
    </source>
</evidence>
<keyword evidence="1 5" id="KW-0032">Aminotransferase</keyword>
<comment type="subcellular location">
    <subcellularLocation>
        <location evidence="5">Cytoplasm</location>
    </subcellularLocation>
</comment>
<evidence type="ECO:0000256" key="2">
    <source>
        <dbReference type="ARBA" id="ARBA00022605"/>
    </source>
</evidence>
<feature type="binding site" evidence="5">
    <location>
        <position position="276"/>
    </location>
    <ligand>
        <name>N(2)-acetyl-L-ornithine</name>
        <dbReference type="ChEBI" id="CHEBI:57805"/>
    </ligand>
</feature>
<dbReference type="Gene3D" id="3.40.640.10">
    <property type="entry name" value="Type I PLP-dependent aspartate aminotransferase-like (Major domain)"/>
    <property type="match status" value="1"/>
</dbReference>
<feature type="binding site" evidence="5">
    <location>
        <position position="136"/>
    </location>
    <ligand>
        <name>N(2)-acetyl-L-ornithine</name>
        <dbReference type="ChEBI" id="CHEBI:57805"/>
    </ligand>
</feature>
<dbReference type="InterPro" id="IPR015421">
    <property type="entry name" value="PyrdxlP-dep_Trfase_major"/>
</dbReference>